<reference evidence="7" key="2">
    <citation type="submission" date="2020-11" db="EMBL/GenBank/DDBJ databases">
        <title>Description of novel Gluconobacter species.</title>
        <authorList>
            <person name="Cleenwerck I."/>
            <person name="Cnockaert M."/>
            <person name="Borremans W."/>
            <person name="Wieme A.D."/>
            <person name="De Vuyst L."/>
            <person name="Vandamme P."/>
        </authorList>
    </citation>
    <scope>NUCLEOTIDE SEQUENCE</scope>
    <source>
        <strain evidence="7">R71697</strain>
    </source>
</reference>
<dbReference type="InterPro" id="IPR036328">
    <property type="entry name" value="MliC_sf"/>
</dbReference>
<dbReference type="AlphaFoldDB" id="A0A9Q2FL11"/>
<dbReference type="InterPro" id="IPR018660">
    <property type="entry name" value="MliC"/>
</dbReference>
<keyword evidence="2" id="KW-0472">Membrane</keyword>
<dbReference type="SUPFAM" id="SSF141488">
    <property type="entry name" value="YdhA-like"/>
    <property type="match status" value="1"/>
</dbReference>
<organism evidence="7 8">
    <name type="scientific">Gluconobacter japonicus</name>
    <dbReference type="NCBI Taxonomy" id="376620"/>
    <lineage>
        <taxon>Bacteria</taxon>
        <taxon>Pseudomonadati</taxon>
        <taxon>Pseudomonadota</taxon>
        <taxon>Alphaproteobacteria</taxon>
        <taxon>Acetobacterales</taxon>
        <taxon>Acetobacteraceae</taxon>
        <taxon>Gluconobacter</taxon>
    </lineage>
</organism>
<evidence type="ECO:0000256" key="3">
    <source>
        <dbReference type="ARBA" id="ARBA00023139"/>
    </source>
</evidence>
<name>A0A9Q2FL11_GLUJA</name>
<feature type="signal peptide" evidence="5">
    <location>
        <begin position="1"/>
        <end position="22"/>
    </location>
</feature>
<evidence type="ECO:0000259" key="6">
    <source>
        <dbReference type="Pfam" id="PF09864"/>
    </source>
</evidence>
<keyword evidence="3" id="KW-0564">Palmitate</keyword>
<dbReference type="GeneID" id="81473184"/>
<evidence type="ECO:0000256" key="1">
    <source>
        <dbReference type="ARBA" id="ARBA00022729"/>
    </source>
</evidence>
<reference evidence="7" key="1">
    <citation type="submission" date="2020-04" db="EMBL/GenBank/DDBJ databases">
        <authorList>
            <person name="Sombolestani A."/>
        </authorList>
    </citation>
    <scope>NUCLEOTIDE SEQUENCE</scope>
    <source>
        <strain evidence="7">R71697</strain>
    </source>
</reference>
<gene>
    <name evidence="7" type="ORF">HKD32_00650</name>
</gene>
<comment type="caution">
    <text evidence="7">The sequence shown here is derived from an EMBL/GenBank/DDBJ whole genome shotgun (WGS) entry which is preliminary data.</text>
</comment>
<protein>
    <recommendedName>
        <fullName evidence="6">C-type lysozyme inhibitor domain-containing protein</fullName>
    </recommendedName>
</protein>
<keyword evidence="4" id="KW-0449">Lipoprotein</keyword>
<dbReference type="RefSeq" id="WP_061932872.1">
    <property type="nucleotide sequence ID" value="NZ_JABCQN010000001.1"/>
</dbReference>
<evidence type="ECO:0000256" key="2">
    <source>
        <dbReference type="ARBA" id="ARBA00023136"/>
    </source>
</evidence>
<dbReference type="EMBL" id="JABCQN010000001">
    <property type="protein sequence ID" value="MBF0869368.1"/>
    <property type="molecule type" value="Genomic_DNA"/>
</dbReference>
<feature type="domain" description="C-type lysozyme inhibitor" evidence="6">
    <location>
        <begin position="63"/>
        <end position="124"/>
    </location>
</feature>
<evidence type="ECO:0000313" key="8">
    <source>
        <dbReference type="Proteomes" id="UP000661006"/>
    </source>
</evidence>
<accession>A0A9Q2FL11</accession>
<proteinExistence type="predicted"/>
<evidence type="ECO:0000256" key="4">
    <source>
        <dbReference type="ARBA" id="ARBA00023288"/>
    </source>
</evidence>
<evidence type="ECO:0000313" key="7">
    <source>
        <dbReference type="EMBL" id="MBF0869368.1"/>
    </source>
</evidence>
<sequence>MMKKCSISVLSVLCLATGLAQAAPTGSLKIPLPSGVKVDRQMAVYTCSAQDENAKDLLAALPKNPVTAQYLNAGDISLAVLQIRGQTQVFSNVIAADGAKYTAAQYVWWSKGDEVLFSSAMDDKALVTCRATTKR</sequence>
<keyword evidence="1 5" id="KW-0732">Signal</keyword>
<feature type="chain" id="PRO_5040220750" description="C-type lysozyme inhibitor domain-containing protein" evidence="5">
    <location>
        <begin position="23"/>
        <end position="135"/>
    </location>
</feature>
<dbReference type="Gene3D" id="2.40.128.200">
    <property type="match status" value="1"/>
</dbReference>
<evidence type="ECO:0000256" key="5">
    <source>
        <dbReference type="SAM" id="SignalP"/>
    </source>
</evidence>
<dbReference type="Proteomes" id="UP000661006">
    <property type="component" value="Unassembled WGS sequence"/>
</dbReference>
<dbReference type="Pfam" id="PF09864">
    <property type="entry name" value="MliC"/>
    <property type="match status" value="1"/>
</dbReference>